<keyword evidence="3" id="KW-1185">Reference proteome</keyword>
<feature type="region of interest" description="Disordered" evidence="1">
    <location>
        <begin position="70"/>
        <end position="92"/>
    </location>
</feature>
<gene>
    <name evidence="2" type="ORF">HAX54_014221</name>
</gene>
<evidence type="ECO:0000313" key="2">
    <source>
        <dbReference type="EMBL" id="MCD7451957.1"/>
    </source>
</evidence>
<name>A0ABS8RZC7_DATST</name>
<evidence type="ECO:0000256" key="1">
    <source>
        <dbReference type="SAM" id="MobiDB-lite"/>
    </source>
</evidence>
<dbReference type="Proteomes" id="UP000823775">
    <property type="component" value="Unassembled WGS sequence"/>
</dbReference>
<organism evidence="2 3">
    <name type="scientific">Datura stramonium</name>
    <name type="common">Jimsonweed</name>
    <name type="synonym">Common thornapple</name>
    <dbReference type="NCBI Taxonomy" id="4076"/>
    <lineage>
        <taxon>Eukaryota</taxon>
        <taxon>Viridiplantae</taxon>
        <taxon>Streptophyta</taxon>
        <taxon>Embryophyta</taxon>
        <taxon>Tracheophyta</taxon>
        <taxon>Spermatophyta</taxon>
        <taxon>Magnoliopsida</taxon>
        <taxon>eudicotyledons</taxon>
        <taxon>Gunneridae</taxon>
        <taxon>Pentapetalae</taxon>
        <taxon>asterids</taxon>
        <taxon>lamiids</taxon>
        <taxon>Solanales</taxon>
        <taxon>Solanaceae</taxon>
        <taxon>Solanoideae</taxon>
        <taxon>Datureae</taxon>
        <taxon>Datura</taxon>
    </lineage>
</organism>
<feature type="compositionally biased region" description="Polar residues" evidence="1">
    <location>
        <begin position="70"/>
        <end position="83"/>
    </location>
</feature>
<dbReference type="EMBL" id="JACEIK010000188">
    <property type="protein sequence ID" value="MCD7451957.1"/>
    <property type="molecule type" value="Genomic_DNA"/>
</dbReference>
<evidence type="ECO:0000313" key="3">
    <source>
        <dbReference type="Proteomes" id="UP000823775"/>
    </source>
</evidence>
<accession>A0ABS8RZC7</accession>
<reference evidence="2 3" key="1">
    <citation type="journal article" date="2021" name="BMC Genomics">
        <title>Datura genome reveals duplications of psychoactive alkaloid biosynthetic genes and high mutation rate following tissue culture.</title>
        <authorList>
            <person name="Rajewski A."/>
            <person name="Carter-House D."/>
            <person name="Stajich J."/>
            <person name="Litt A."/>
        </authorList>
    </citation>
    <scope>NUCLEOTIDE SEQUENCE [LARGE SCALE GENOMIC DNA]</scope>
    <source>
        <strain evidence="2">AR-01</strain>
    </source>
</reference>
<proteinExistence type="predicted"/>
<protein>
    <submittedName>
        <fullName evidence="2">Uncharacterized protein</fullName>
    </submittedName>
</protein>
<sequence>MSPLLSVSQAYAMIVNVKEQRAITSSSSGLLGAAPSGASYNSSVYEPVPLLKKKRFTLGGGPTAYNVMGENSVNANHNYGTVDQDTKKGTED</sequence>
<comment type="caution">
    <text evidence="2">The sequence shown here is derived from an EMBL/GenBank/DDBJ whole genome shotgun (WGS) entry which is preliminary data.</text>
</comment>